<keyword evidence="2" id="KW-1185">Reference proteome</keyword>
<dbReference type="AlphaFoldDB" id="A0A934NER2"/>
<reference evidence="1 2" key="1">
    <citation type="submission" date="2020-09" db="EMBL/GenBank/DDBJ databases">
        <title>Draft genome of Gelidibacter salicanalis PAMC21136.</title>
        <authorList>
            <person name="Park H."/>
        </authorList>
    </citation>
    <scope>NUCLEOTIDE SEQUENCE [LARGE SCALE GENOMIC DNA]</scope>
    <source>
        <strain evidence="1 2">PAMC21136</strain>
    </source>
</reference>
<accession>A0A934NER2</accession>
<keyword evidence="1" id="KW-0540">Nuclease</keyword>
<organism evidence="1 2">
    <name type="scientific">Gelidibacter salicanalis</name>
    <dbReference type="NCBI Taxonomy" id="291193"/>
    <lineage>
        <taxon>Bacteria</taxon>
        <taxon>Pseudomonadati</taxon>
        <taxon>Bacteroidota</taxon>
        <taxon>Flavobacteriia</taxon>
        <taxon>Flavobacteriales</taxon>
        <taxon>Flavobacteriaceae</taxon>
        <taxon>Gelidibacter</taxon>
    </lineage>
</organism>
<gene>
    <name evidence="1" type="ORF">JEM65_20190</name>
</gene>
<comment type="caution">
    <text evidence="1">The sequence shown here is derived from an EMBL/GenBank/DDBJ whole genome shotgun (WGS) entry which is preliminary data.</text>
</comment>
<name>A0A934NER2_9FLAO</name>
<dbReference type="Proteomes" id="UP000662373">
    <property type="component" value="Unassembled WGS sequence"/>
</dbReference>
<protein>
    <submittedName>
        <fullName evidence="1">Endonuclease</fullName>
    </submittedName>
</protein>
<keyword evidence="1" id="KW-0255">Endonuclease</keyword>
<sequence>MAKYQLPALKNETEFEEFICDLFNEIENTETYTNTEFQLFGTKGQNQKGIDIFSLKTKKVIQCKLKSLKRKDELLRKEIISDIDSDLEKIKNLNFKFDRLIFTSTFRDDAKIQEYVSDLSQKSDFNINYWGWDTISKHAEESETILKKYFPKLFKKAKTQKIELPENSLGRDLLKKNYATYLIKRYGDWKQIELARKNEKFNWASFNKHIINKYKASGINYIHINHFENLAAYLKSRIDKTIMGKTRTNKGHRNYSTFEEHTEGITE</sequence>
<keyword evidence="1" id="KW-0378">Hydrolase</keyword>
<proteinExistence type="predicted"/>
<dbReference type="RefSeq" id="WP_199603430.1">
    <property type="nucleotide sequence ID" value="NZ_JAEHJZ010000064.1"/>
</dbReference>
<dbReference type="EMBL" id="JAEHJZ010000064">
    <property type="protein sequence ID" value="MBJ7882960.1"/>
    <property type="molecule type" value="Genomic_DNA"/>
</dbReference>
<evidence type="ECO:0000313" key="2">
    <source>
        <dbReference type="Proteomes" id="UP000662373"/>
    </source>
</evidence>
<dbReference type="GO" id="GO:0004519">
    <property type="term" value="F:endonuclease activity"/>
    <property type="evidence" value="ECO:0007669"/>
    <property type="project" value="UniProtKB-KW"/>
</dbReference>
<evidence type="ECO:0000313" key="1">
    <source>
        <dbReference type="EMBL" id="MBJ7882960.1"/>
    </source>
</evidence>